<dbReference type="InterPro" id="IPR037914">
    <property type="entry name" value="SpoVT-AbrB_sf"/>
</dbReference>
<dbReference type="InterPro" id="IPR039052">
    <property type="entry name" value="Antitox_PemI-like"/>
</dbReference>
<evidence type="ECO:0000313" key="2">
    <source>
        <dbReference type="EMBL" id="EQD71670.1"/>
    </source>
</evidence>
<dbReference type="EMBL" id="AUZX01004145">
    <property type="protein sequence ID" value="EQD71670.1"/>
    <property type="molecule type" value="Genomic_DNA"/>
</dbReference>
<feature type="domain" description="SpoVT-AbrB" evidence="1">
    <location>
        <begin position="10"/>
        <end position="55"/>
    </location>
</feature>
<reference evidence="2" key="2">
    <citation type="journal article" date="2014" name="ISME J.">
        <title>Microbial stratification in low pH oxic and suboxic macroscopic growths along an acid mine drainage.</title>
        <authorList>
            <person name="Mendez-Garcia C."/>
            <person name="Mesa V."/>
            <person name="Sprenger R.R."/>
            <person name="Richter M."/>
            <person name="Diez M.S."/>
            <person name="Solano J."/>
            <person name="Bargiela R."/>
            <person name="Golyshina O.V."/>
            <person name="Manteca A."/>
            <person name="Ramos J.L."/>
            <person name="Gallego J.R."/>
            <person name="Llorente I."/>
            <person name="Martins Dos Santos V.A."/>
            <person name="Jensen O.N."/>
            <person name="Pelaez A.I."/>
            <person name="Sanchez J."/>
            <person name="Ferrer M."/>
        </authorList>
    </citation>
    <scope>NUCLEOTIDE SEQUENCE</scope>
</reference>
<dbReference type="SUPFAM" id="SSF89447">
    <property type="entry name" value="AbrB/MazE/MraZ-like"/>
    <property type="match status" value="1"/>
</dbReference>
<dbReference type="PANTHER" id="PTHR40516:SF1">
    <property type="entry name" value="ANTITOXIN CHPS-RELATED"/>
    <property type="match status" value="1"/>
</dbReference>
<dbReference type="GO" id="GO:0003677">
    <property type="term" value="F:DNA binding"/>
    <property type="evidence" value="ECO:0007669"/>
    <property type="project" value="InterPro"/>
</dbReference>
<protein>
    <submittedName>
        <fullName evidence="2">Transcriptional regulator/antitoxin, MazE</fullName>
    </submittedName>
</protein>
<gene>
    <name evidence="2" type="ORF">B1A_05680</name>
</gene>
<dbReference type="SMART" id="SM00966">
    <property type="entry name" value="SpoVT_AbrB"/>
    <property type="match status" value="1"/>
</dbReference>
<dbReference type="GO" id="GO:0097351">
    <property type="term" value="F:toxin sequestering activity"/>
    <property type="evidence" value="ECO:0007669"/>
    <property type="project" value="InterPro"/>
</dbReference>
<reference evidence="2" key="1">
    <citation type="submission" date="2013-08" db="EMBL/GenBank/DDBJ databases">
        <authorList>
            <person name="Mendez C."/>
            <person name="Richter M."/>
            <person name="Ferrer M."/>
            <person name="Sanchez J."/>
        </authorList>
    </citation>
    <scope>NUCLEOTIDE SEQUENCE</scope>
</reference>
<dbReference type="Pfam" id="PF04014">
    <property type="entry name" value="MazE_antitoxin"/>
    <property type="match status" value="1"/>
</dbReference>
<proteinExistence type="predicted"/>
<comment type="caution">
    <text evidence="2">The sequence shown here is derived from an EMBL/GenBank/DDBJ whole genome shotgun (WGS) entry which is preliminary data.</text>
</comment>
<dbReference type="PANTHER" id="PTHR40516">
    <property type="entry name" value="ANTITOXIN CHPS-RELATED"/>
    <property type="match status" value="1"/>
</dbReference>
<accession>T1CRC8</accession>
<sequence length="82" mass="8580">MTKSATLTVQQWGNSLAVRIPASLARSAHFVVGQPVEVSVADDGVLVKRAGSPKLTLAQKLAAFDPERHGGEVMASRPAGNE</sequence>
<dbReference type="InterPro" id="IPR007159">
    <property type="entry name" value="SpoVT-AbrB_dom"/>
</dbReference>
<dbReference type="AlphaFoldDB" id="T1CRC8"/>
<evidence type="ECO:0000259" key="1">
    <source>
        <dbReference type="SMART" id="SM00966"/>
    </source>
</evidence>
<dbReference type="Gene3D" id="2.10.260.10">
    <property type="match status" value="1"/>
</dbReference>
<name>T1CRC8_9ZZZZ</name>
<feature type="non-terminal residue" evidence="2">
    <location>
        <position position="82"/>
    </location>
</feature>
<organism evidence="2">
    <name type="scientific">mine drainage metagenome</name>
    <dbReference type="NCBI Taxonomy" id="410659"/>
    <lineage>
        <taxon>unclassified sequences</taxon>
        <taxon>metagenomes</taxon>
        <taxon>ecological metagenomes</taxon>
    </lineage>
</organism>